<dbReference type="SMART" id="SM00091">
    <property type="entry name" value="PAS"/>
    <property type="match status" value="2"/>
</dbReference>
<feature type="active site" evidence="1">
    <location>
        <position position="63"/>
    </location>
</feature>
<evidence type="ECO:0000259" key="4">
    <source>
        <dbReference type="PROSITE" id="PS50122"/>
    </source>
</evidence>
<dbReference type="Pfam" id="PF01339">
    <property type="entry name" value="CheB_methylest"/>
    <property type="match status" value="1"/>
</dbReference>
<dbReference type="InterPro" id="IPR035909">
    <property type="entry name" value="CheB_C"/>
</dbReference>
<dbReference type="SMART" id="SM00138">
    <property type="entry name" value="MeTrc"/>
    <property type="match status" value="1"/>
</dbReference>
<dbReference type="SUPFAM" id="SSF52738">
    <property type="entry name" value="Methylesterase CheB, C-terminal domain"/>
    <property type="match status" value="1"/>
</dbReference>
<dbReference type="Pfam" id="PF08447">
    <property type="entry name" value="PAS_3"/>
    <property type="match status" value="2"/>
</dbReference>
<dbReference type="Proteomes" id="UP000501466">
    <property type="component" value="Chromosome"/>
</dbReference>
<dbReference type="InterPro" id="IPR000780">
    <property type="entry name" value="CheR_MeTrfase"/>
</dbReference>
<dbReference type="InterPro" id="IPR000673">
    <property type="entry name" value="Sig_transdc_resp-reg_Me-estase"/>
</dbReference>
<dbReference type="InterPro" id="IPR035965">
    <property type="entry name" value="PAS-like_dom_sf"/>
</dbReference>
<reference evidence="7" key="1">
    <citation type="submission" date="2019-11" db="EMBL/GenBank/DDBJ databases">
        <title>Isolation and characterization of two novel species in the genus Thiomicrorhabdus.</title>
        <authorList>
            <person name="Mochizuki J."/>
            <person name="Kojima H."/>
            <person name="Fukui M."/>
        </authorList>
    </citation>
    <scope>NUCLEOTIDE SEQUENCE [LARGE SCALE GENOMIC DNA]</scope>
    <source>
        <strain evidence="7">AkT22</strain>
    </source>
</reference>
<evidence type="ECO:0000313" key="7">
    <source>
        <dbReference type="Proteomes" id="UP000501466"/>
    </source>
</evidence>
<dbReference type="SUPFAM" id="SSF53335">
    <property type="entry name" value="S-adenosyl-L-methionine-dependent methyltransferases"/>
    <property type="match status" value="1"/>
</dbReference>
<feature type="domain" description="CheR-type methyltransferase" evidence="5">
    <location>
        <begin position="219"/>
        <end position="469"/>
    </location>
</feature>
<dbReference type="AlphaFoldDB" id="A0A6F8PK93"/>
<dbReference type="Pfam" id="PF01739">
    <property type="entry name" value="CheR"/>
    <property type="match status" value="1"/>
</dbReference>
<dbReference type="InterPro" id="IPR022642">
    <property type="entry name" value="CheR_C"/>
</dbReference>
<dbReference type="InterPro" id="IPR000014">
    <property type="entry name" value="PAS"/>
</dbReference>
<dbReference type="CDD" id="cd00130">
    <property type="entry name" value="PAS"/>
    <property type="match status" value="1"/>
</dbReference>
<accession>A0A6F8PK93</accession>
<dbReference type="InterPro" id="IPR029063">
    <property type="entry name" value="SAM-dependent_MTases_sf"/>
</dbReference>
<dbReference type="PROSITE" id="PS50123">
    <property type="entry name" value="CHER"/>
    <property type="match status" value="1"/>
</dbReference>
<dbReference type="Gene3D" id="3.40.50.150">
    <property type="entry name" value="Vaccinia Virus protein VP39"/>
    <property type="match status" value="1"/>
</dbReference>
<keyword evidence="7" id="KW-1185">Reference proteome</keyword>
<dbReference type="GO" id="GO:0008984">
    <property type="term" value="F:protein-glutamate methylesterase activity"/>
    <property type="evidence" value="ECO:0007669"/>
    <property type="project" value="InterPro"/>
</dbReference>
<evidence type="ECO:0000256" key="1">
    <source>
        <dbReference type="PROSITE-ProRule" id="PRU00050"/>
    </source>
</evidence>
<evidence type="ECO:0000256" key="2">
    <source>
        <dbReference type="SAM" id="MobiDB-lite"/>
    </source>
</evidence>
<dbReference type="PRINTS" id="PR00996">
    <property type="entry name" value="CHERMTFRASE"/>
</dbReference>
<organism evidence="6 7">
    <name type="scientific">Thiosulfativibrio zosterae</name>
    <dbReference type="NCBI Taxonomy" id="2675053"/>
    <lineage>
        <taxon>Bacteria</taxon>
        <taxon>Pseudomonadati</taxon>
        <taxon>Pseudomonadota</taxon>
        <taxon>Gammaproteobacteria</taxon>
        <taxon>Thiotrichales</taxon>
        <taxon>Piscirickettsiaceae</taxon>
        <taxon>Thiosulfativibrio</taxon>
    </lineage>
</organism>
<dbReference type="SUPFAM" id="SSF47757">
    <property type="entry name" value="Chemotaxis receptor methyltransferase CheR, N-terminal domain"/>
    <property type="match status" value="1"/>
</dbReference>
<dbReference type="InterPro" id="IPR022641">
    <property type="entry name" value="CheR_N"/>
</dbReference>
<dbReference type="InterPro" id="IPR013655">
    <property type="entry name" value="PAS_fold_3"/>
</dbReference>
<dbReference type="KEGG" id="tzo:THMIRHAT_02650"/>
<dbReference type="Pfam" id="PF03705">
    <property type="entry name" value="CheR_N"/>
    <property type="match status" value="1"/>
</dbReference>
<dbReference type="EMBL" id="AP021888">
    <property type="protein sequence ID" value="BBP42519.1"/>
    <property type="molecule type" value="Genomic_DNA"/>
</dbReference>
<dbReference type="Gene3D" id="3.30.450.20">
    <property type="entry name" value="PAS domain"/>
    <property type="match status" value="2"/>
</dbReference>
<feature type="domain" description="CheB-type methylesterase" evidence="4">
    <location>
        <begin position="24"/>
        <end position="215"/>
    </location>
</feature>
<feature type="active site" evidence="1">
    <location>
        <position position="36"/>
    </location>
</feature>
<dbReference type="Gene3D" id="3.40.50.180">
    <property type="entry name" value="Methylesterase CheB, C-terminal domain"/>
    <property type="match status" value="1"/>
</dbReference>
<feature type="region of interest" description="Disordered" evidence="2">
    <location>
        <begin position="686"/>
        <end position="722"/>
    </location>
</feature>
<evidence type="ECO:0000259" key="3">
    <source>
        <dbReference type="PROSITE" id="PS50112"/>
    </source>
</evidence>
<feature type="compositionally biased region" description="Low complexity" evidence="2">
    <location>
        <begin position="690"/>
        <end position="707"/>
    </location>
</feature>
<dbReference type="PANTHER" id="PTHR24422">
    <property type="entry name" value="CHEMOTAXIS PROTEIN METHYLTRANSFERASE"/>
    <property type="match status" value="1"/>
</dbReference>
<dbReference type="GO" id="GO:0005737">
    <property type="term" value="C:cytoplasm"/>
    <property type="evidence" value="ECO:0007669"/>
    <property type="project" value="InterPro"/>
</dbReference>
<feature type="active site" evidence="1">
    <location>
        <position position="157"/>
    </location>
</feature>
<dbReference type="SUPFAM" id="SSF55785">
    <property type="entry name" value="PYP-like sensor domain (PAS domain)"/>
    <property type="match status" value="2"/>
</dbReference>
<dbReference type="GO" id="GO:0008757">
    <property type="term" value="F:S-adenosylmethionine-dependent methyltransferase activity"/>
    <property type="evidence" value="ECO:0007669"/>
    <property type="project" value="InterPro"/>
</dbReference>
<dbReference type="PROSITE" id="PS50122">
    <property type="entry name" value="CHEB"/>
    <property type="match status" value="1"/>
</dbReference>
<dbReference type="CDD" id="cd02440">
    <property type="entry name" value="AdoMet_MTases"/>
    <property type="match status" value="1"/>
</dbReference>
<keyword evidence="1" id="KW-0378">Hydrolase</keyword>
<dbReference type="RefSeq" id="WP_173290018.1">
    <property type="nucleotide sequence ID" value="NZ_AP021888.1"/>
</dbReference>
<evidence type="ECO:0000259" key="5">
    <source>
        <dbReference type="PROSITE" id="PS50123"/>
    </source>
</evidence>
<evidence type="ECO:0008006" key="8">
    <source>
        <dbReference type="Google" id="ProtNLM"/>
    </source>
</evidence>
<gene>
    <name evidence="6" type="ORF">THMIRHAT_02650</name>
</gene>
<proteinExistence type="predicted"/>
<evidence type="ECO:0000313" key="6">
    <source>
        <dbReference type="EMBL" id="BBP42519.1"/>
    </source>
</evidence>
<keyword evidence="1" id="KW-0145">Chemotaxis</keyword>
<dbReference type="InterPro" id="IPR050903">
    <property type="entry name" value="Bact_Chemotaxis_MeTrfase"/>
</dbReference>
<dbReference type="GO" id="GO:0000156">
    <property type="term" value="F:phosphorelay response regulator activity"/>
    <property type="evidence" value="ECO:0007669"/>
    <property type="project" value="InterPro"/>
</dbReference>
<dbReference type="PROSITE" id="PS50112">
    <property type="entry name" value="PAS"/>
    <property type="match status" value="1"/>
</dbReference>
<sequence length="1007" mass="114283">MTNPTTDPTLEVPNQIIEPNSLDKQSKLRVVGVGASAGGLEALQLMVANLPMDSDMCFIVAQHLSPSYKSMMVDLLEKGATLEVVAAKNHEPLKANCIYICPPNYNIEIDSADRIILTNFGESRHSPRPSVDMLFESIAIAKGEDAIGIILSGTGSDGSRGVRAIKGEGGFAIAQSPASAKYDGMPNSAINSGNIDLIVAPEEIGVELQNLIKFPKRKPSEVESTIPREVYNAVLRRLKRAYKVDFTLYKETTIVRRIERRMIVLKITKVEDYLSYLGQNEAEITFLFNDMLIGVTSFFRDAKAFEALHSELKQYLEHKDSKTVRVWVAGCSTGEEAYTIAMIIHEILGTKVEEYKVQIFASDIDKRAIEFARLGRYSESALQDLPKTFKQKYFTISQEQYEIIKPVKANVIFSEHDLISSPPFLRLDLISCRNVMIYFNLELQRQILPIFHYALNPSGLLFLGQSESIGVFQEQFRALSKSAKIYAAAFTGKKIPPDRNLSSRTIEDYIEVVKKIPTKPELSKHNTRLTELITERLNSIFINNAVLVNESAEIVFSQGINPLLVRPEGVPTNNIFKNLHPSLSVDLRAALHQLQNGQALVSTSFQKVKLHNENVWAKLILTEISHQAGIGKLTLIYCQVERELDMPLIMSDNSEVNSVLAQEQERQLMKTKEQLQTVIEELETSNEEMQSMNEELQSSNEELQSSNEELETTNEELQSTNEELQTAYAELRLAYEDKEAQQKELSKLQEELELANQLLEEAEQLGKTGSWRWDLKEHSLTWSQGSYRLFGVSDERFTPSYEAFIGLVYPEDRQALENHLSLLLTNQTHNSFKFRAYDANKQIMWVALEALVSFSHLKQAETVIGTFKNITQKIQTQNELDAKTIKIEYLMQHSLNGIYIFDFNTTQNVYVNNNYTKITGYTMEQLNNLTDEAFLALFHPDDLDAVLEHMNQVKNGRLGEAFALKYRFKHRLTQEYVTLYSNDTVFETNPITHQPNSMLGTFFEVEE</sequence>
<dbReference type="CDD" id="cd16434">
    <property type="entry name" value="CheB-CheR_fusion"/>
    <property type="match status" value="1"/>
</dbReference>
<feature type="domain" description="PAS" evidence="3">
    <location>
        <begin position="883"/>
        <end position="957"/>
    </location>
</feature>
<dbReference type="GO" id="GO:0006935">
    <property type="term" value="P:chemotaxis"/>
    <property type="evidence" value="ECO:0007669"/>
    <property type="project" value="UniProtKB-UniRule"/>
</dbReference>
<name>A0A6F8PK93_9GAMM</name>
<protein>
    <recommendedName>
        <fullName evidence="8">Protein-glutamate O-methyltransferase</fullName>
    </recommendedName>
</protein>